<dbReference type="InterPro" id="IPR007612">
    <property type="entry name" value="LOR"/>
</dbReference>
<keyword evidence="2" id="KW-1185">Reference proteome</keyword>
<evidence type="ECO:0000313" key="2">
    <source>
        <dbReference type="Proteomes" id="UP000504607"/>
    </source>
</evidence>
<dbReference type="GeneID" id="105044775"/>
<reference evidence="3" key="1">
    <citation type="submission" date="2025-08" db="UniProtKB">
        <authorList>
            <consortium name="RefSeq"/>
        </authorList>
    </citation>
    <scope>IDENTIFICATION</scope>
</reference>
<dbReference type="InterPro" id="IPR038595">
    <property type="entry name" value="LOR_sf"/>
</dbReference>
<comment type="similarity">
    <text evidence="1">Belongs to the LOR family.</text>
</comment>
<dbReference type="Pfam" id="PF04525">
    <property type="entry name" value="LOR"/>
    <property type="match status" value="1"/>
</dbReference>
<proteinExistence type="inferred from homology"/>
<dbReference type="Gene3D" id="2.40.160.200">
    <property type="entry name" value="LURP1-related"/>
    <property type="match status" value="1"/>
</dbReference>
<dbReference type="PANTHER" id="PTHR31087:SF58">
    <property type="entry name" value="OS07G0230700 PROTEIN"/>
    <property type="match status" value="1"/>
</dbReference>
<evidence type="ECO:0000313" key="3">
    <source>
        <dbReference type="RefSeq" id="XP_010921083.1"/>
    </source>
</evidence>
<sequence length="232" mass="25795">MSLRTGTSCAELAQTGTIVGPQFCAPHPIDLAFTTRAPWLKDNHVTVTDIHGKFILWSADGPTQGLGRKRMLHDADDNPLISMREKTLTAHERWGAFIGDSSEDRDLLFSVKKSSMFQTKSKFDVFLAGNKEEKVCDFKITGSYRKRRCTVYKGDSQMVLAQMSKKHEAINLPQGEGIFGVHINPNTDYCFIAALFAFLHAIHDDSDDEDFNIKDAIEIVAGTISQLAQLGN</sequence>
<dbReference type="AlphaFoldDB" id="A0A6I9RCF8"/>
<organism evidence="2 3">
    <name type="scientific">Elaeis guineensis var. tenera</name>
    <name type="common">Oil palm</name>
    <dbReference type="NCBI Taxonomy" id="51953"/>
    <lineage>
        <taxon>Eukaryota</taxon>
        <taxon>Viridiplantae</taxon>
        <taxon>Streptophyta</taxon>
        <taxon>Embryophyta</taxon>
        <taxon>Tracheophyta</taxon>
        <taxon>Spermatophyta</taxon>
        <taxon>Magnoliopsida</taxon>
        <taxon>Liliopsida</taxon>
        <taxon>Arecaceae</taxon>
        <taxon>Arecoideae</taxon>
        <taxon>Cocoseae</taxon>
        <taxon>Elaeidinae</taxon>
        <taxon>Elaeis</taxon>
    </lineage>
</organism>
<dbReference type="Proteomes" id="UP000504607">
    <property type="component" value="Chromosome 5"/>
</dbReference>
<dbReference type="PANTHER" id="PTHR31087">
    <property type="match status" value="1"/>
</dbReference>
<dbReference type="RefSeq" id="XP_010921083.1">
    <property type="nucleotide sequence ID" value="XM_010922781.3"/>
</dbReference>
<name>A0A6I9RCF8_ELAGV</name>
<gene>
    <name evidence="3" type="primary">LOC105044775</name>
</gene>
<protein>
    <submittedName>
        <fullName evidence="3">Protein LURP-one-related 10</fullName>
    </submittedName>
</protein>
<dbReference type="InParanoid" id="A0A6I9RCF8"/>
<dbReference type="OrthoDB" id="97518at2759"/>
<accession>A0A6I9RCF8</accession>
<dbReference type="KEGG" id="egu:105044775"/>
<dbReference type="SUPFAM" id="SSF54518">
    <property type="entry name" value="Tubby C-terminal domain-like"/>
    <property type="match status" value="1"/>
</dbReference>
<evidence type="ECO:0000256" key="1">
    <source>
        <dbReference type="ARBA" id="ARBA00005437"/>
    </source>
</evidence>
<dbReference type="InterPro" id="IPR025659">
    <property type="entry name" value="Tubby-like_C"/>
</dbReference>